<comment type="caution">
    <text evidence="6">The sequence shown here is derived from an EMBL/GenBank/DDBJ whole genome shotgun (WGS) entry which is preliminary data.</text>
</comment>
<dbReference type="AlphaFoldDB" id="A0AAD9JQE0"/>
<dbReference type="Gene3D" id="2.60.120.290">
    <property type="entry name" value="Spermadhesin, CUB domain"/>
    <property type="match status" value="1"/>
</dbReference>
<dbReference type="EMBL" id="JAODUP010000200">
    <property type="protein sequence ID" value="KAK2157022.1"/>
    <property type="molecule type" value="Genomic_DNA"/>
</dbReference>
<evidence type="ECO:0000256" key="4">
    <source>
        <dbReference type="SAM" id="Phobius"/>
    </source>
</evidence>
<evidence type="ECO:0000256" key="2">
    <source>
        <dbReference type="PROSITE-ProRule" id="PRU00059"/>
    </source>
</evidence>
<evidence type="ECO:0000259" key="5">
    <source>
        <dbReference type="PROSITE" id="PS01180"/>
    </source>
</evidence>
<proteinExistence type="predicted"/>
<feature type="region of interest" description="Disordered" evidence="3">
    <location>
        <begin position="276"/>
        <end position="359"/>
    </location>
</feature>
<evidence type="ECO:0000256" key="3">
    <source>
        <dbReference type="SAM" id="MobiDB-lite"/>
    </source>
</evidence>
<evidence type="ECO:0000313" key="6">
    <source>
        <dbReference type="EMBL" id="KAK2157022.1"/>
    </source>
</evidence>
<dbReference type="PROSITE" id="PS01180">
    <property type="entry name" value="CUB"/>
    <property type="match status" value="1"/>
</dbReference>
<comment type="caution">
    <text evidence="2">Lacks conserved residue(s) required for the propagation of feature annotation.</text>
</comment>
<keyword evidence="4" id="KW-0812">Transmembrane</keyword>
<name>A0AAD9JQE0_9ANNE</name>
<feature type="domain" description="CUB" evidence="5">
    <location>
        <begin position="32"/>
        <end position="147"/>
    </location>
</feature>
<reference evidence="6" key="1">
    <citation type="journal article" date="2023" name="Mol. Biol. Evol.">
        <title>Third-Generation Sequencing Reveals the Adaptive Role of the Epigenome in Three Deep-Sea Polychaetes.</title>
        <authorList>
            <person name="Perez M."/>
            <person name="Aroh O."/>
            <person name="Sun Y."/>
            <person name="Lan Y."/>
            <person name="Juniper S.K."/>
            <person name="Young C.R."/>
            <person name="Angers B."/>
            <person name="Qian P.Y."/>
        </authorList>
    </citation>
    <scope>NUCLEOTIDE SEQUENCE</scope>
    <source>
        <strain evidence="6">P08H-3</strain>
    </source>
</reference>
<dbReference type="InterPro" id="IPR000859">
    <property type="entry name" value="CUB_dom"/>
</dbReference>
<keyword evidence="4" id="KW-0472">Membrane</keyword>
<dbReference type="Proteomes" id="UP001208570">
    <property type="component" value="Unassembled WGS sequence"/>
</dbReference>
<accession>A0AAD9JQE0</accession>
<sequence>MDTSELGRMESGRCIPADRGHFGFSPHSGISCQKNILRNELGIISSHAVTTSGCDALKSPWIIQAKAGQTAEIVLLDFKALYRQKTHSLAICSDMYGFIVERTLNINETICGQNTRETTIYRSKTNNVEVYLTKTMSDNFLLKYKAAGCSDPEPPEQGWYKRNGNEAVIGCDSNDKEWRLTCSGTTWEGGIGTCSLMPLPGDEEKATNRISIDFSTIVIVAGIIGGTIVLAVAVIVCGVVYIQKYKSRQEKKVNAGNHDQRSNQCIPEQYHPVSSNFAEGQDDYLEPKSDNNTPNPTIKQEEPLIHIWETPLPDPTKPQTDQSSRTCTIHRTMQPGEKHLRTLTGGEMTSSGKPVVGSYYSPQTGHKYYVLGRDGQK</sequence>
<organism evidence="6 7">
    <name type="scientific">Paralvinella palmiformis</name>
    <dbReference type="NCBI Taxonomy" id="53620"/>
    <lineage>
        <taxon>Eukaryota</taxon>
        <taxon>Metazoa</taxon>
        <taxon>Spiralia</taxon>
        <taxon>Lophotrochozoa</taxon>
        <taxon>Annelida</taxon>
        <taxon>Polychaeta</taxon>
        <taxon>Sedentaria</taxon>
        <taxon>Canalipalpata</taxon>
        <taxon>Terebellida</taxon>
        <taxon>Terebelliformia</taxon>
        <taxon>Alvinellidae</taxon>
        <taxon>Paralvinella</taxon>
    </lineage>
</organism>
<evidence type="ECO:0000313" key="7">
    <source>
        <dbReference type="Proteomes" id="UP001208570"/>
    </source>
</evidence>
<keyword evidence="4" id="KW-1133">Transmembrane helix</keyword>
<feature type="compositionally biased region" description="Polar residues" evidence="3">
    <location>
        <begin position="317"/>
        <end position="331"/>
    </location>
</feature>
<dbReference type="InterPro" id="IPR035914">
    <property type="entry name" value="Sperma_CUB_dom_sf"/>
</dbReference>
<protein>
    <recommendedName>
        <fullName evidence="5">CUB domain-containing protein</fullName>
    </recommendedName>
</protein>
<gene>
    <name evidence="6" type="ORF">LSH36_200g02030</name>
</gene>
<keyword evidence="1" id="KW-1015">Disulfide bond</keyword>
<evidence type="ECO:0000256" key="1">
    <source>
        <dbReference type="ARBA" id="ARBA00023157"/>
    </source>
</evidence>
<feature type="transmembrane region" description="Helical" evidence="4">
    <location>
        <begin position="217"/>
        <end position="242"/>
    </location>
</feature>
<keyword evidence="7" id="KW-1185">Reference proteome</keyword>